<accession>A0ACA9M160</accession>
<sequence length="82" mass="9728">MGNPQSKNTVCSAIKPSATYRYIDGRRFQNIENTRYLMPDDDEELDRLQRQHFLFRYLWDSNFSAPINDILRDKKSEILDVG</sequence>
<reference evidence="1" key="1">
    <citation type="submission" date="2021-06" db="EMBL/GenBank/DDBJ databases">
        <authorList>
            <person name="Kallberg Y."/>
            <person name="Tangrot J."/>
            <person name="Rosling A."/>
        </authorList>
    </citation>
    <scope>NUCLEOTIDE SEQUENCE</scope>
    <source>
        <strain evidence="1">MA461A</strain>
    </source>
</reference>
<protein>
    <submittedName>
        <fullName evidence="1">6146_t:CDS:1</fullName>
    </submittedName>
</protein>
<dbReference type="EMBL" id="CAJVQC010006147">
    <property type="protein sequence ID" value="CAG8563746.1"/>
    <property type="molecule type" value="Genomic_DNA"/>
</dbReference>
<name>A0ACA9M160_9GLOM</name>
<feature type="non-terminal residue" evidence="1">
    <location>
        <position position="82"/>
    </location>
</feature>
<evidence type="ECO:0000313" key="2">
    <source>
        <dbReference type="Proteomes" id="UP000789920"/>
    </source>
</evidence>
<dbReference type="Proteomes" id="UP000789920">
    <property type="component" value="Unassembled WGS sequence"/>
</dbReference>
<gene>
    <name evidence="1" type="ORF">RPERSI_LOCUS4475</name>
</gene>
<evidence type="ECO:0000313" key="1">
    <source>
        <dbReference type="EMBL" id="CAG8563746.1"/>
    </source>
</evidence>
<keyword evidence="2" id="KW-1185">Reference proteome</keyword>
<comment type="caution">
    <text evidence="1">The sequence shown here is derived from an EMBL/GenBank/DDBJ whole genome shotgun (WGS) entry which is preliminary data.</text>
</comment>
<organism evidence="1 2">
    <name type="scientific">Racocetra persica</name>
    <dbReference type="NCBI Taxonomy" id="160502"/>
    <lineage>
        <taxon>Eukaryota</taxon>
        <taxon>Fungi</taxon>
        <taxon>Fungi incertae sedis</taxon>
        <taxon>Mucoromycota</taxon>
        <taxon>Glomeromycotina</taxon>
        <taxon>Glomeromycetes</taxon>
        <taxon>Diversisporales</taxon>
        <taxon>Gigasporaceae</taxon>
        <taxon>Racocetra</taxon>
    </lineage>
</organism>
<proteinExistence type="predicted"/>